<gene>
    <name evidence="2" type="ORF">EI427_20505</name>
</gene>
<name>A0A3Q9FU45_9BACT</name>
<sequence length="128" mass="14716">MSKKDNPFEDILNDFVFPRMKDDFQKDKVKNTIKNVFEAVQGVVEEAQEAAKTVDVEVKQTQSDDPDTKNIHVEIKSKKKKKHKEEEAPVSSNEVDQLKAEVKMLKSQLGDKEEIISLLKQQIEMLKS</sequence>
<accession>A0A3Q9FU45</accession>
<reference evidence="2 3" key="1">
    <citation type="submission" date="2018-12" db="EMBL/GenBank/DDBJ databases">
        <title>Flammeovirga pectinis sp. nov., isolated from the gut of the Korean scallop, Patinopecten yessoensis.</title>
        <authorList>
            <person name="Bae J.-W."/>
            <person name="Jeong Y.-S."/>
            <person name="Kang W."/>
        </authorList>
    </citation>
    <scope>NUCLEOTIDE SEQUENCE [LARGE SCALE GENOMIC DNA]</scope>
    <source>
        <strain evidence="2 3">L12M1</strain>
    </source>
</reference>
<feature type="region of interest" description="Disordered" evidence="1">
    <location>
        <begin position="55"/>
        <end position="95"/>
    </location>
</feature>
<dbReference type="AlphaFoldDB" id="A0A3Q9FU45"/>
<dbReference type="OrthoDB" id="981452at2"/>
<protein>
    <submittedName>
        <fullName evidence="2">Uncharacterized protein</fullName>
    </submittedName>
</protein>
<keyword evidence="3" id="KW-1185">Reference proteome</keyword>
<organism evidence="2 3">
    <name type="scientific">Flammeovirga pectinis</name>
    <dbReference type="NCBI Taxonomy" id="2494373"/>
    <lineage>
        <taxon>Bacteria</taxon>
        <taxon>Pseudomonadati</taxon>
        <taxon>Bacteroidota</taxon>
        <taxon>Cytophagia</taxon>
        <taxon>Cytophagales</taxon>
        <taxon>Flammeovirgaceae</taxon>
        <taxon>Flammeovirga</taxon>
    </lineage>
</organism>
<evidence type="ECO:0000256" key="1">
    <source>
        <dbReference type="SAM" id="MobiDB-lite"/>
    </source>
</evidence>
<evidence type="ECO:0000313" key="2">
    <source>
        <dbReference type="EMBL" id="AZQ64499.1"/>
    </source>
</evidence>
<dbReference type="Proteomes" id="UP000267268">
    <property type="component" value="Chromosome 1"/>
</dbReference>
<dbReference type="EMBL" id="CP034562">
    <property type="protein sequence ID" value="AZQ64499.1"/>
    <property type="molecule type" value="Genomic_DNA"/>
</dbReference>
<proteinExistence type="predicted"/>
<feature type="compositionally biased region" description="Basic and acidic residues" evidence="1">
    <location>
        <begin position="66"/>
        <end position="76"/>
    </location>
</feature>
<evidence type="ECO:0000313" key="3">
    <source>
        <dbReference type="Proteomes" id="UP000267268"/>
    </source>
</evidence>
<dbReference type="KEGG" id="fll:EI427_20505"/>
<dbReference type="RefSeq" id="WP_126618248.1">
    <property type="nucleotide sequence ID" value="NZ_CP034562.1"/>
</dbReference>